<evidence type="ECO:0000256" key="2">
    <source>
        <dbReference type="ARBA" id="ARBA00008711"/>
    </source>
</evidence>
<dbReference type="InterPro" id="IPR036631">
    <property type="entry name" value="MGMT_N_sf"/>
</dbReference>
<name>A0A0U1QN44_9BACL</name>
<dbReference type="InterPro" id="IPR036388">
    <property type="entry name" value="WH-like_DNA-bd_sf"/>
</dbReference>
<keyword evidence="7 9" id="KW-0234">DNA repair</keyword>
<protein>
    <recommendedName>
        <fullName evidence="9">Methylated-DNA--protein-cysteine methyltransferase</fullName>
        <ecNumber evidence="9">2.1.1.63</ecNumber>
    </recommendedName>
    <alternativeName>
        <fullName evidence="9">6-O-methylguanine-DNA methyltransferase</fullName>
        <shortName evidence="9">MGMT</shortName>
    </alternativeName>
    <alternativeName>
        <fullName evidence="9">O-6-methylguanine-DNA-alkyltransferase</fullName>
    </alternativeName>
</protein>
<comment type="caution">
    <text evidence="11">The sequence shown here is derived from an EMBL/GenBank/DDBJ whole genome shotgun (WGS) entry which is preliminary data.</text>
</comment>
<dbReference type="InterPro" id="IPR036217">
    <property type="entry name" value="MethylDNA_cys_MeTrfase_DNAb"/>
</dbReference>
<dbReference type="InterPro" id="IPR014048">
    <property type="entry name" value="MethylDNA_cys_MeTrfase_DNA-bd"/>
</dbReference>
<dbReference type="Gene3D" id="1.10.10.10">
    <property type="entry name" value="Winged helix-like DNA-binding domain superfamily/Winged helix DNA-binding domain"/>
    <property type="match status" value="1"/>
</dbReference>
<reference evidence="11 12" key="1">
    <citation type="journal article" date="2011" name="J. Bacteriol.">
        <title>Draft genome sequence of Sporolactobacillus inulinus strain CASD, an efficient D-lactic acid-producing bacterium with high-concentration lactate tolerance capability.</title>
        <authorList>
            <person name="Yu B."/>
            <person name="Su F."/>
            <person name="Wang L."/>
            <person name="Xu K."/>
            <person name="Zhao B."/>
            <person name="Xu P."/>
        </authorList>
    </citation>
    <scope>NUCLEOTIDE SEQUENCE [LARGE SCALE GENOMIC DNA]</scope>
    <source>
        <strain evidence="11 12">CASD</strain>
    </source>
</reference>
<evidence type="ECO:0000259" key="10">
    <source>
        <dbReference type="Pfam" id="PF01035"/>
    </source>
</evidence>
<sequence length="172" mass="18925">MEQKDYLAVSEQDTAIGMLTLTVYQDRLCRIDFGPLAAKRAEIVRWAAKHGLPTVLQDDAAACIDAADQLTEFLSGKRKTFSLKLLMKGTEFQREVWQALIDVPYGTTRSYKDIAGIVNRPKAVRAVGMANNRNPLPIVVPCHRVIGTNGALTGYAGGLKVKEYLLGLETKC</sequence>
<dbReference type="GO" id="GO:0032259">
    <property type="term" value="P:methylation"/>
    <property type="evidence" value="ECO:0007669"/>
    <property type="project" value="UniProtKB-KW"/>
</dbReference>
<evidence type="ECO:0000313" key="11">
    <source>
        <dbReference type="EMBL" id="KLI02240.1"/>
    </source>
</evidence>
<dbReference type="InterPro" id="IPR023546">
    <property type="entry name" value="MGMT"/>
</dbReference>
<dbReference type="GO" id="GO:0006307">
    <property type="term" value="P:DNA alkylation repair"/>
    <property type="evidence" value="ECO:0007669"/>
    <property type="project" value="UniProtKB-UniRule"/>
</dbReference>
<comment type="subcellular location">
    <subcellularLocation>
        <location evidence="9">Cytoplasm</location>
    </subcellularLocation>
</comment>
<dbReference type="RefSeq" id="WP_010023680.1">
    <property type="nucleotide sequence ID" value="NZ_AFVQ02000114.1"/>
</dbReference>
<dbReference type="STRING" id="1069536.SINU_09160"/>
<evidence type="ECO:0000256" key="4">
    <source>
        <dbReference type="ARBA" id="ARBA00022603"/>
    </source>
</evidence>
<dbReference type="InterPro" id="IPR001497">
    <property type="entry name" value="MethylDNA_cys_MeTrfase_AS"/>
</dbReference>
<evidence type="ECO:0000256" key="9">
    <source>
        <dbReference type="HAMAP-Rule" id="MF_00772"/>
    </source>
</evidence>
<dbReference type="SUPFAM" id="SSF53155">
    <property type="entry name" value="Methylated DNA-protein cysteine methyltransferase domain"/>
    <property type="match status" value="1"/>
</dbReference>
<comment type="similarity">
    <text evidence="2 9">Belongs to the MGMT family.</text>
</comment>
<dbReference type="CDD" id="cd06445">
    <property type="entry name" value="ATase"/>
    <property type="match status" value="1"/>
</dbReference>
<dbReference type="EMBL" id="AFVQ02000114">
    <property type="protein sequence ID" value="KLI02240.1"/>
    <property type="molecule type" value="Genomic_DNA"/>
</dbReference>
<dbReference type="PANTHER" id="PTHR10815:SF5">
    <property type="entry name" value="METHYLATED-DNA--PROTEIN-CYSTEINE METHYLTRANSFERASE"/>
    <property type="match status" value="1"/>
</dbReference>
<keyword evidence="5 9" id="KW-0808">Transferase</keyword>
<comment type="function">
    <text evidence="9">Involved in the cellular defense against the biological effects of O6-methylguanine (O6-MeG) and O4-methylthymine (O4-MeT) in DNA. Repairs the methylated nucleobase in DNA by stoichiometrically transferring the methyl group to a cysteine residue in the enzyme. This is a suicide reaction: the enzyme is irreversibly inactivated.</text>
</comment>
<dbReference type="Gene3D" id="3.30.160.70">
    <property type="entry name" value="Methylated DNA-protein cysteine methyltransferase domain"/>
    <property type="match status" value="1"/>
</dbReference>
<evidence type="ECO:0000256" key="6">
    <source>
        <dbReference type="ARBA" id="ARBA00022763"/>
    </source>
</evidence>
<comment type="catalytic activity">
    <reaction evidence="1 9">
        <text>a 4-O-methyl-thymidine in DNA + L-cysteinyl-[protein] = a thymidine in DNA + S-methyl-L-cysteinyl-[protein]</text>
        <dbReference type="Rhea" id="RHEA:53428"/>
        <dbReference type="Rhea" id="RHEA-COMP:10131"/>
        <dbReference type="Rhea" id="RHEA-COMP:10132"/>
        <dbReference type="Rhea" id="RHEA-COMP:13555"/>
        <dbReference type="Rhea" id="RHEA-COMP:13556"/>
        <dbReference type="ChEBI" id="CHEBI:29950"/>
        <dbReference type="ChEBI" id="CHEBI:82612"/>
        <dbReference type="ChEBI" id="CHEBI:137386"/>
        <dbReference type="ChEBI" id="CHEBI:137387"/>
        <dbReference type="EC" id="2.1.1.63"/>
    </reaction>
</comment>
<dbReference type="FunFam" id="1.10.10.10:FF:000214">
    <property type="entry name" value="Methylated-DNA--protein-cysteine methyltransferase"/>
    <property type="match status" value="1"/>
</dbReference>
<dbReference type="EC" id="2.1.1.63" evidence="9"/>
<dbReference type="GO" id="GO:0003908">
    <property type="term" value="F:methylated-DNA-[protein]-cysteine S-methyltransferase activity"/>
    <property type="evidence" value="ECO:0007669"/>
    <property type="project" value="UniProtKB-UniRule"/>
</dbReference>
<evidence type="ECO:0000313" key="12">
    <source>
        <dbReference type="Proteomes" id="UP000035553"/>
    </source>
</evidence>
<dbReference type="AlphaFoldDB" id="A0A0U1QN44"/>
<evidence type="ECO:0000256" key="3">
    <source>
        <dbReference type="ARBA" id="ARBA00022490"/>
    </source>
</evidence>
<dbReference type="NCBIfam" id="TIGR00589">
    <property type="entry name" value="ogt"/>
    <property type="match status" value="1"/>
</dbReference>
<dbReference type="PANTHER" id="PTHR10815">
    <property type="entry name" value="METHYLATED-DNA--PROTEIN-CYSTEINE METHYLTRANSFERASE"/>
    <property type="match status" value="1"/>
</dbReference>
<keyword evidence="4 9" id="KW-0489">Methyltransferase</keyword>
<dbReference type="SUPFAM" id="SSF46767">
    <property type="entry name" value="Methylated DNA-protein cysteine methyltransferase, C-terminal domain"/>
    <property type="match status" value="1"/>
</dbReference>
<dbReference type="Pfam" id="PF01035">
    <property type="entry name" value="DNA_binding_1"/>
    <property type="match status" value="1"/>
</dbReference>
<organism evidence="11 12">
    <name type="scientific">Sporolactobacillus inulinus CASD</name>
    <dbReference type="NCBI Taxonomy" id="1069536"/>
    <lineage>
        <taxon>Bacteria</taxon>
        <taxon>Bacillati</taxon>
        <taxon>Bacillota</taxon>
        <taxon>Bacilli</taxon>
        <taxon>Bacillales</taxon>
        <taxon>Sporolactobacillaceae</taxon>
        <taxon>Sporolactobacillus</taxon>
    </lineage>
</organism>
<evidence type="ECO:0000256" key="1">
    <source>
        <dbReference type="ARBA" id="ARBA00001286"/>
    </source>
</evidence>
<evidence type="ECO:0000256" key="5">
    <source>
        <dbReference type="ARBA" id="ARBA00022679"/>
    </source>
</evidence>
<dbReference type="GO" id="GO:0005737">
    <property type="term" value="C:cytoplasm"/>
    <property type="evidence" value="ECO:0007669"/>
    <property type="project" value="UniProtKB-SubCell"/>
</dbReference>
<dbReference type="PROSITE" id="PS00374">
    <property type="entry name" value="MGMT"/>
    <property type="match status" value="1"/>
</dbReference>
<keyword evidence="12" id="KW-1185">Reference proteome</keyword>
<feature type="active site" description="Nucleophile; methyl group acceptor" evidence="9">
    <location>
        <position position="142"/>
    </location>
</feature>
<evidence type="ECO:0000256" key="8">
    <source>
        <dbReference type="ARBA" id="ARBA00049348"/>
    </source>
</evidence>
<comment type="catalytic activity">
    <reaction evidence="8 9">
        <text>a 6-O-methyl-2'-deoxyguanosine in DNA + L-cysteinyl-[protein] = S-methyl-L-cysteinyl-[protein] + a 2'-deoxyguanosine in DNA</text>
        <dbReference type="Rhea" id="RHEA:24000"/>
        <dbReference type="Rhea" id="RHEA-COMP:10131"/>
        <dbReference type="Rhea" id="RHEA-COMP:10132"/>
        <dbReference type="Rhea" id="RHEA-COMP:11367"/>
        <dbReference type="Rhea" id="RHEA-COMP:11368"/>
        <dbReference type="ChEBI" id="CHEBI:29950"/>
        <dbReference type="ChEBI" id="CHEBI:82612"/>
        <dbReference type="ChEBI" id="CHEBI:85445"/>
        <dbReference type="ChEBI" id="CHEBI:85448"/>
        <dbReference type="EC" id="2.1.1.63"/>
    </reaction>
</comment>
<feature type="domain" description="Methylated-DNA-[protein]-cysteine S-methyltransferase DNA binding" evidence="10">
    <location>
        <begin position="91"/>
        <end position="170"/>
    </location>
</feature>
<proteinExistence type="inferred from homology"/>
<keyword evidence="6 9" id="KW-0227">DNA damage</keyword>
<dbReference type="HAMAP" id="MF_00772">
    <property type="entry name" value="OGT"/>
    <property type="match status" value="1"/>
</dbReference>
<gene>
    <name evidence="11" type="ORF">SINU_09160</name>
</gene>
<dbReference type="OrthoDB" id="9802228at2"/>
<keyword evidence="3 9" id="KW-0963">Cytoplasm</keyword>
<accession>A0A0U1QN44</accession>
<dbReference type="Proteomes" id="UP000035553">
    <property type="component" value="Unassembled WGS sequence"/>
</dbReference>
<comment type="miscellaneous">
    <text evidence="9">This enzyme catalyzes only one turnover and therefore is not strictly catalytic. According to one definition, an enzyme is a biocatalyst that acts repeatedly and over many reaction cycles.</text>
</comment>
<evidence type="ECO:0000256" key="7">
    <source>
        <dbReference type="ARBA" id="ARBA00023204"/>
    </source>
</evidence>